<dbReference type="EMBL" id="CAJVPT010003064">
    <property type="protein sequence ID" value="CAG8491223.1"/>
    <property type="molecule type" value="Genomic_DNA"/>
</dbReference>
<evidence type="ECO:0000313" key="2">
    <source>
        <dbReference type="Proteomes" id="UP000789525"/>
    </source>
</evidence>
<organism evidence="1 2">
    <name type="scientific">Acaulospora colombiana</name>
    <dbReference type="NCBI Taxonomy" id="27376"/>
    <lineage>
        <taxon>Eukaryota</taxon>
        <taxon>Fungi</taxon>
        <taxon>Fungi incertae sedis</taxon>
        <taxon>Mucoromycota</taxon>
        <taxon>Glomeromycotina</taxon>
        <taxon>Glomeromycetes</taxon>
        <taxon>Diversisporales</taxon>
        <taxon>Acaulosporaceae</taxon>
        <taxon>Acaulospora</taxon>
    </lineage>
</organism>
<name>A0ACA9KSG7_9GLOM</name>
<sequence>MNFNEEDWFAYSIRLGFIKEFSYCAFESTRKSSTPSGNHFMVLQYVGEEHLQKYLSTNFKYLSWDTKIAMAKDIAKGLDHIHSSDIVHGNLAEIRQV</sequence>
<keyword evidence="2" id="KW-1185">Reference proteome</keyword>
<accession>A0ACA9KSG7</accession>
<reference evidence="1" key="1">
    <citation type="submission" date="2021-06" db="EMBL/GenBank/DDBJ databases">
        <authorList>
            <person name="Kallberg Y."/>
            <person name="Tangrot J."/>
            <person name="Rosling A."/>
        </authorList>
    </citation>
    <scope>NUCLEOTIDE SEQUENCE</scope>
    <source>
        <strain evidence="1">CL356</strain>
    </source>
</reference>
<protein>
    <submittedName>
        <fullName evidence="1">665_t:CDS:1</fullName>
    </submittedName>
</protein>
<proteinExistence type="predicted"/>
<evidence type="ECO:0000313" key="1">
    <source>
        <dbReference type="EMBL" id="CAG8491223.1"/>
    </source>
</evidence>
<dbReference type="Proteomes" id="UP000789525">
    <property type="component" value="Unassembled WGS sequence"/>
</dbReference>
<comment type="caution">
    <text evidence="1">The sequence shown here is derived from an EMBL/GenBank/DDBJ whole genome shotgun (WGS) entry which is preliminary data.</text>
</comment>
<gene>
    <name evidence="1" type="ORF">ACOLOM_LOCUS2388</name>
</gene>